<reference evidence="1" key="1">
    <citation type="submission" date="2015-06" db="UniProtKB">
        <authorList>
            <consortium name="EnsemblPlants"/>
        </authorList>
    </citation>
    <scope>IDENTIFICATION</scope>
</reference>
<proteinExistence type="predicted"/>
<sequence length="105" mass="11861">MALPIKEPYQDSTLIMHTWKNDNEFEFAEAEHRNGALVVGEHGHPCSDGPIKSWHGRARLDLTNRARTTAPLPVLCVDCSASRLLMTRISTPTSMFVFSQQQMTY</sequence>
<dbReference type="AlphaFoldDB" id="R7W7Z5"/>
<accession>R7W7Z5</accession>
<organism evidence="1">
    <name type="scientific">Aegilops tauschii</name>
    <name type="common">Tausch's goatgrass</name>
    <name type="synonym">Aegilops squarrosa</name>
    <dbReference type="NCBI Taxonomy" id="37682"/>
    <lineage>
        <taxon>Eukaryota</taxon>
        <taxon>Viridiplantae</taxon>
        <taxon>Streptophyta</taxon>
        <taxon>Embryophyta</taxon>
        <taxon>Tracheophyta</taxon>
        <taxon>Spermatophyta</taxon>
        <taxon>Magnoliopsida</taxon>
        <taxon>Liliopsida</taxon>
        <taxon>Poales</taxon>
        <taxon>Poaceae</taxon>
        <taxon>BOP clade</taxon>
        <taxon>Pooideae</taxon>
        <taxon>Triticodae</taxon>
        <taxon>Triticeae</taxon>
        <taxon>Triticinae</taxon>
        <taxon>Aegilops</taxon>
    </lineage>
</organism>
<name>R7W7Z5_AEGTA</name>
<dbReference type="EnsemblPlants" id="EMT18072">
    <property type="protein sequence ID" value="EMT18072"/>
    <property type="gene ID" value="F775_09060"/>
</dbReference>
<protein>
    <submittedName>
        <fullName evidence="1">Uncharacterized protein</fullName>
    </submittedName>
</protein>
<evidence type="ECO:0000313" key="1">
    <source>
        <dbReference type="EnsemblPlants" id="EMT18072"/>
    </source>
</evidence>